<dbReference type="AlphaFoldDB" id="A0A1Y0C6A2"/>
<dbReference type="EMBL" id="CP020809">
    <property type="protein sequence ID" value="ART70753.1"/>
    <property type="molecule type" value="Genomic_DNA"/>
</dbReference>
<evidence type="ECO:0000256" key="1">
    <source>
        <dbReference type="SAM" id="MobiDB-lite"/>
    </source>
</evidence>
<reference evidence="2 3" key="1">
    <citation type="submission" date="2017-04" db="EMBL/GenBank/DDBJ databases">
        <title>Whole Genome Sequence of 1,4-Dioxane Degrading Bacterium Mycobacterium dioxanotrophicus PH-06.</title>
        <authorList>
            <person name="He Y."/>
        </authorList>
    </citation>
    <scope>NUCLEOTIDE SEQUENCE [LARGE SCALE GENOMIC DNA]</scope>
    <source>
        <strain evidence="2 3">PH-06</strain>
    </source>
</reference>
<organism evidence="2 3">
    <name type="scientific">Mycobacterium dioxanotrophicus</name>
    <dbReference type="NCBI Taxonomy" id="482462"/>
    <lineage>
        <taxon>Bacteria</taxon>
        <taxon>Bacillati</taxon>
        <taxon>Actinomycetota</taxon>
        <taxon>Actinomycetes</taxon>
        <taxon>Mycobacteriales</taxon>
        <taxon>Mycobacteriaceae</taxon>
        <taxon>Mycobacterium</taxon>
    </lineage>
</organism>
<protein>
    <submittedName>
        <fullName evidence="2">Uncharacterized protein</fullName>
    </submittedName>
</protein>
<dbReference type="KEGG" id="mdx:BTO20_21405"/>
<proteinExistence type="predicted"/>
<gene>
    <name evidence="2" type="ORF">BTO20_21405</name>
</gene>
<accession>A0A1Y0C6A2</accession>
<evidence type="ECO:0000313" key="3">
    <source>
        <dbReference type="Proteomes" id="UP000195331"/>
    </source>
</evidence>
<dbReference type="Proteomes" id="UP000195331">
    <property type="component" value="Chromosome"/>
</dbReference>
<keyword evidence="3" id="KW-1185">Reference proteome</keyword>
<sequence>MTAVGRQRATRAAAAGPDMQPWRMLPSPALLIHTPARTRAGLLTDLQRAAGNAAVCRLLTEPHRQSPSVHGGGPSVSLHGDTTADYNGGISKWVPKSIKRATGCTECPDDDPCVHAVGTFSVAYHANVTITMPDVPDGLTECQQRRVRTFLRDVLTPHEREHARRFHTYDGTTTHRVDFTGCGMSALQEHLQSIHDTEEAARHSAADSLSAAIDPFNRPIDLDCQD</sequence>
<feature type="compositionally biased region" description="Low complexity" evidence="1">
    <location>
        <begin position="1"/>
        <end position="16"/>
    </location>
</feature>
<evidence type="ECO:0000313" key="2">
    <source>
        <dbReference type="EMBL" id="ART70753.1"/>
    </source>
</evidence>
<name>A0A1Y0C6A2_9MYCO</name>
<feature type="region of interest" description="Disordered" evidence="1">
    <location>
        <begin position="1"/>
        <end position="20"/>
    </location>
</feature>